<reference evidence="2" key="1">
    <citation type="submission" date="2020-10" db="EMBL/GenBank/DDBJ databases">
        <authorList>
            <person name="Roach M.J.R."/>
        </authorList>
    </citation>
    <scope>NUCLEOTIDE SEQUENCE</scope>
    <source>
        <strain evidence="2">CBS 1945</strain>
    </source>
</reference>
<dbReference type="PANTHER" id="PTHR16469:SF27">
    <property type="entry name" value="UBIQUITIN-ASSOCIATED AND SH3 DOMAIN-CONTAINING BA-RELATED"/>
    <property type="match status" value="1"/>
</dbReference>
<dbReference type="AlphaFoldDB" id="A0A875RPV1"/>
<dbReference type="Gene3D" id="3.40.50.1240">
    <property type="entry name" value="Phosphoglycerate mutase-like"/>
    <property type="match status" value="1"/>
</dbReference>
<protein>
    <submittedName>
        <fullName evidence="2">Uncharacterized protein</fullName>
    </submittedName>
</protein>
<sequence length="681" mass="76254">MLDKSKRERVHTPGFVFPDIEDSSLSSPSPTWLANFDPPLDIPLAVQEMDSAIRKISTHVTPNQPVKHLKIIIHCSPYNRCIQTAELLLNHILKLPQFNPTNCKVTRRLRIDQALSEWLSENFNLNYLPPNDDGYSMINNINTYLNTPVPADSDPHSPLDGTTKQQMLKIKDPVWSYNQLGHCGDYGEPPLDFKSRCFDYLTSLLQYYYRSQSYEADKETVVFVISHGSVISTLLQMLLNRPVFNEIPLCTPVYFKQSDRKRTVFSLMDYNFNLNKILTFSSDVELFRLLRTPIDMSMINFEDSSNELAIGTMDYTTIIQSPPQHGRSRSRSSSRSKSSERKRRSNTISLGQPINSGDQLNESEKASLRQTRSSKQLHLMNRSEDSRLIDMDKLASYFENFSDSSGSGSEDDFEDVDNEAWDNHSSEVSSIAPAPTPRIPSLSSLNTLMHTNSAANSIKDMLIDPSASSKKRSSLASAFLQELFGKESNNDANSEDSGSIKSIGMSTSCSSHHHHTYHQNDNNSVTDTLRSFNSSFFLGDEGITDSEGESDSEETKFEEGVLSFNARKFASDDTHSDKVPMIDGTFSKVPFNSNGDEDEESNEKKLSVFPGTITPNKSQITLIPSLASPNDNDESGKPDDILVISKQVDANDSLKEILFGTESSNEEDNGWFGFNTGSPET</sequence>
<dbReference type="InterPro" id="IPR029033">
    <property type="entry name" value="His_PPase_superfam"/>
</dbReference>
<dbReference type="PANTHER" id="PTHR16469">
    <property type="entry name" value="UBIQUITIN-ASSOCIATED AND SH3 DOMAIN-CONTAINING BA-RELATED"/>
    <property type="match status" value="1"/>
</dbReference>
<proteinExistence type="predicted"/>
<dbReference type="EMBL" id="CP064814">
    <property type="protein sequence ID" value="QPG75500.1"/>
    <property type="molecule type" value="Genomic_DNA"/>
</dbReference>
<gene>
    <name evidence="2" type="ORF">FOA43_002855</name>
</gene>
<feature type="compositionally biased region" description="Polar residues" evidence="1">
    <location>
        <begin position="490"/>
        <end position="500"/>
    </location>
</feature>
<feature type="compositionally biased region" description="Polar residues" evidence="1">
    <location>
        <begin position="346"/>
        <end position="360"/>
    </location>
</feature>
<keyword evidence="3" id="KW-1185">Reference proteome</keyword>
<feature type="region of interest" description="Disordered" evidence="1">
    <location>
        <begin position="488"/>
        <end position="523"/>
    </location>
</feature>
<evidence type="ECO:0000313" key="2">
    <source>
        <dbReference type="EMBL" id="QPG75500.1"/>
    </source>
</evidence>
<name>A0A875RPV1_EENNA</name>
<feature type="region of interest" description="Disordered" evidence="1">
    <location>
        <begin position="319"/>
        <end position="363"/>
    </location>
</feature>
<organism evidence="2 3">
    <name type="scientific">Eeniella nana</name>
    <name type="common">Yeast</name>
    <name type="synonym">Brettanomyces nanus</name>
    <dbReference type="NCBI Taxonomy" id="13502"/>
    <lineage>
        <taxon>Eukaryota</taxon>
        <taxon>Fungi</taxon>
        <taxon>Dikarya</taxon>
        <taxon>Ascomycota</taxon>
        <taxon>Saccharomycotina</taxon>
        <taxon>Pichiomycetes</taxon>
        <taxon>Pichiales</taxon>
        <taxon>Pichiaceae</taxon>
        <taxon>Brettanomyces</taxon>
    </lineage>
</organism>
<dbReference type="RefSeq" id="XP_038779065.1">
    <property type="nucleotide sequence ID" value="XM_038923137.1"/>
</dbReference>
<dbReference type="GeneID" id="62196256"/>
<dbReference type="KEGG" id="bnn:FOA43_002855"/>
<dbReference type="InterPro" id="IPR051710">
    <property type="entry name" value="Phosphatase_SH3-domain"/>
</dbReference>
<dbReference type="Proteomes" id="UP000662931">
    <property type="component" value="Chromosome 3"/>
</dbReference>
<evidence type="ECO:0000256" key="1">
    <source>
        <dbReference type="SAM" id="MobiDB-lite"/>
    </source>
</evidence>
<dbReference type="SUPFAM" id="SSF53254">
    <property type="entry name" value="Phosphoglycerate mutase-like"/>
    <property type="match status" value="1"/>
</dbReference>
<feature type="region of interest" description="Disordered" evidence="1">
    <location>
        <begin position="660"/>
        <end position="681"/>
    </location>
</feature>
<feature type="region of interest" description="Disordered" evidence="1">
    <location>
        <begin position="591"/>
        <end position="618"/>
    </location>
</feature>
<accession>A0A875RPV1</accession>
<dbReference type="OrthoDB" id="3898179at2759"/>
<feature type="compositionally biased region" description="Basic residues" evidence="1">
    <location>
        <begin position="326"/>
        <end position="345"/>
    </location>
</feature>
<evidence type="ECO:0000313" key="3">
    <source>
        <dbReference type="Proteomes" id="UP000662931"/>
    </source>
</evidence>